<keyword evidence="1" id="KW-0145">Chemotaxis</keyword>
<dbReference type="KEGG" id="ock:EXM22_09780"/>
<dbReference type="SUPFAM" id="SSF158472">
    <property type="entry name" value="HAMP domain-like"/>
    <property type="match status" value="1"/>
</dbReference>
<evidence type="ECO:0000256" key="3">
    <source>
        <dbReference type="PROSITE-ProRule" id="PRU00284"/>
    </source>
</evidence>
<dbReference type="InterPro" id="IPR051310">
    <property type="entry name" value="MCP_chemotaxis"/>
</dbReference>
<keyword evidence="8" id="KW-1185">Reference proteome</keyword>
<organism evidence="7 8">
    <name type="scientific">Oceanispirochaeta crateris</name>
    <dbReference type="NCBI Taxonomy" id="2518645"/>
    <lineage>
        <taxon>Bacteria</taxon>
        <taxon>Pseudomonadati</taxon>
        <taxon>Spirochaetota</taxon>
        <taxon>Spirochaetia</taxon>
        <taxon>Spirochaetales</taxon>
        <taxon>Spirochaetaceae</taxon>
        <taxon>Oceanispirochaeta</taxon>
    </lineage>
</organism>
<dbReference type="PANTHER" id="PTHR43531:SF11">
    <property type="entry name" value="METHYL-ACCEPTING CHEMOTAXIS PROTEIN 3"/>
    <property type="match status" value="1"/>
</dbReference>
<dbReference type="InterPro" id="IPR003660">
    <property type="entry name" value="HAMP_dom"/>
</dbReference>
<dbReference type="SMART" id="SM00283">
    <property type="entry name" value="MA"/>
    <property type="match status" value="1"/>
</dbReference>
<dbReference type="PROSITE" id="PS50111">
    <property type="entry name" value="CHEMOTAXIS_TRANSDUC_2"/>
    <property type="match status" value="1"/>
</dbReference>
<dbReference type="AlphaFoldDB" id="A0A5C1QKY4"/>
<dbReference type="RefSeq" id="WP_149486341.1">
    <property type="nucleotide sequence ID" value="NZ_CP036150.1"/>
</dbReference>
<keyword evidence="4" id="KW-0472">Membrane</keyword>
<dbReference type="GO" id="GO:0007165">
    <property type="term" value="P:signal transduction"/>
    <property type="evidence" value="ECO:0007669"/>
    <property type="project" value="UniProtKB-KW"/>
</dbReference>
<comment type="similarity">
    <text evidence="2">Belongs to the methyl-accepting chemotaxis (MCP) protein family.</text>
</comment>
<dbReference type="SUPFAM" id="SSF58104">
    <property type="entry name" value="Methyl-accepting chemotaxis protein (MCP) signaling domain"/>
    <property type="match status" value="1"/>
</dbReference>
<dbReference type="Proteomes" id="UP000324209">
    <property type="component" value="Chromosome"/>
</dbReference>
<dbReference type="CDD" id="cd06225">
    <property type="entry name" value="HAMP"/>
    <property type="match status" value="1"/>
</dbReference>
<dbReference type="Gene3D" id="6.10.340.10">
    <property type="match status" value="1"/>
</dbReference>
<keyword evidence="4" id="KW-1133">Transmembrane helix</keyword>
<dbReference type="GO" id="GO:0006935">
    <property type="term" value="P:chemotaxis"/>
    <property type="evidence" value="ECO:0007669"/>
    <property type="project" value="UniProtKB-KW"/>
</dbReference>
<dbReference type="InterPro" id="IPR004089">
    <property type="entry name" value="MCPsignal_dom"/>
</dbReference>
<evidence type="ECO:0000259" key="5">
    <source>
        <dbReference type="PROSITE" id="PS50111"/>
    </source>
</evidence>
<dbReference type="Gene3D" id="1.10.287.950">
    <property type="entry name" value="Methyl-accepting chemotaxis protein"/>
    <property type="match status" value="1"/>
</dbReference>
<feature type="domain" description="HAMP" evidence="6">
    <location>
        <begin position="207"/>
        <end position="259"/>
    </location>
</feature>
<dbReference type="Pfam" id="PF00015">
    <property type="entry name" value="MCPsignal"/>
    <property type="match status" value="1"/>
</dbReference>
<evidence type="ECO:0000256" key="1">
    <source>
        <dbReference type="ARBA" id="ARBA00022500"/>
    </source>
</evidence>
<dbReference type="OrthoDB" id="369592at2"/>
<keyword evidence="4" id="KW-0812">Transmembrane</keyword>
<proteinExistence type="inferred from homology"/>
<evidence type="ECO:0000313" key="7">
    <source>
        <dbReference type="EMBL" id="QEN08261.1"/>
    </source>
</evidence>
<sequence>MNSFFSIKFRLYLLMAVFITNSLIIGILVNSYLGIINRHWNHYNAAVVDTEVYFAQLESALGYGGMIHHFKNYILRQDAEYIEKGNISFESFNLSLDKIYSSPELTSEEKTHLEIIKNTMTEYRNALLSAKNLYDQGKTVSETDSIILIDDAPALAAFTWFKENIKQNKEFFHDELSITINKAIYQTVIILIITMIFFLIFAFWILSSITKPLLSIQQITDTVAKGNLSKKIDMNKKNEIGSIANNFDAAITSLRTLVKSVKISSNGSQEISENLNSQMVQTASAVSEISANIESMERQFEKLTDSIGTSSSSLEQIVSNIESLAAEITDQSSAVSQSSASVEQINASIKNVACIAEMKIQAAGNLVVIASAGEEEVSSTNSLITDTSKSVDDILEMINIINDIASQTNLLSMNAAIEAAHAGDAGKGFAVVADEIRKLAENTAENSKRISKTLTHMVNNINETLSLSNKSGLTLANINDEVREVISAFEEIARSTVELSSGSNEILSSSNHLNEITESIRLESQEMNIGAKEINKELKLIKEISKNSLSGIKEIRYGSNEINQSVNFIQEISKENTENISKLIQQISIFTT</sequence>
<dbReference type="InterPro" id="IPR004090">
    <property type="entry name" value="Chemotax_Me-accpt_rcpt"/>
</dbReference>
<gene>
    <name evidence="7" type="ORF">EXM22_09780</name>
</gene>
<feature type="transmembrane region" description="Helical" evidence="4">
    <location>
        <begin position="183"/>
        <end position="206"/>
    </location>
</feature>
<evidence type="ECO:0000313" key="8">
    <source>
        <dbReference type="Proteomes" id="UP000324209"/>
    </source>
</evidence>
<accession>A0A5C1QKY4</accession>
<feature type="domain" description="Methyl-accepting transducer" evidence="5">
    <location>
        <begin position="306"/>
        <end position="528"/>
    </location>
</feature>
<dbReference type="Pfam" id="PF00672">
    <property type="entry name" value="HAMP"/>
    <property type="match status" value="1"/>
</dbReference>
<dbReference type="PANTHER" id="PTHR43531">
    <property type="entry name" value="PROTEIN ICFG"/>
    <property type="match status" value="1"/>
</dbReference>
<dbReference type="GO" id="GO:0004888">
    <property type="term" value="F:transmembrane signaling receptor activity"/>
    <property type="evidence" value="ECO:0007669"/>
    <property type="project" value="InterPro"/>
</dbReference>
<evidence type="ECO:0000259" key="6">
    <source>
        <dbReference type="PROSITE" id="PS50885"/>
    </source>
</evidence>
<evidence type="ECO:0000256" key="2">
    <source>
        <dbReference type="ARBA" id="ARBA00029447"/>
    </source>
</evidence>
<dbReference type="PROSITE" id="PS50885">
    <property type="entry name" value="HAMP"/>
    <property type="match status" value="1"/>
</dbReference>
<dbReference type="SMART" id="SM00304">
    <property type="entry name" value="HAMP"/>
    <property type="match status" value="1"/>
</dbReference>
<protein>
    <submittedName>
        <fullName evidence="7">Methyl-accepting chemotaxis protein</fullName>
    </submittedName>
</protein>
<evidence type="ECO:0000256" key="4">
    <source>
        <dbReference type="SAM" id="Phobius"/>
    </source>
</evidence>
<reference evidence="7 8" key="1">
    <citation type="submission" date="2019-02" db="EMBL/GenBank/DDBJ databases">
        <title>Complete Genome Sequence and Methylome Analysis of free living Spirochaetas.</title>
        <authorList>
            <person name="Fomenkov A."/>
            <person name="Dubinina G."/>
            <person name="Leshcheva N."/>
            <person name="Mikheeva N."/>
            <person name="Grabovich M."/>
            <person name="Vincze T."/>
            <person name="Roberts R.J."/>
        </authorList>
    </citation>
    <scope>NUCLEOTIDE SEQUENCE [LARGE SCALE GENOMIC DNA]</scope>
    <source>
        <strain evidence="7 8">K2</strain>
    </source>
</reference>
<feature type="transmembrane region" description="Helical" evidence="4">
    <location>
        <begin position="12"/>
        <end position="33"/>
    </location>
</feature>
<dbReference type="EMBL" id="CP036150">
    <property type="protein sequence ID" value="QEN08261.1"/>
    <property type="molecule type" value="Genomic_DNA"/>
</dbReference>
<keyword evidence="3" id="KW-0807">Transducer</keyword>
<dbReference type="PRINTS" id="PR00260">
    <property type="entry name" value="CHEMTRNSDUCR"/>
</dbReference>
<name>A0A5C1QKY4_9SPIO</name>
<dbReference type="GO" id="GO:0005886">
    <property type="term" value="C:plasma membrane"/>
    <property type="evidence" value="ECO:0007669"/>
    <property type="project" value="TreeGrafter"/>
</dbReference>